<evidence type="ECO:0000313" key="2">
    <source>
        <dbReference type="EMBL" id="MFC5227348.1"/>
    </source>
</evidence>
<proteinExistence type="predicted"/>
<reference evidence="3" key="1">
    <citation type="journal article" date="2019" name="Int. J. Syst. Evol. Microbiol.">
        <title>The Global Catalogue of Microorganisms (GCM) 10K type strain sequencing project: providing services to taxonomists for standard genome sequencing and annotation.</title>
        <authorList>
            <consortium name="The Broad Institute Genomics Platform"/>
            <consortium name="The Broad Institute Genome Sequencing Center for Infectious Disease"/>
            <person name="Wu L."/>
            <person name="Ma J."/>
        </authorList>
    </citation>
    <scope>NUCLEOTIDE SEQUENCE [LARGE SCALE GENOMIC DNA]</scope>
    <source>
        <strain evidence="3">CCM 8479</strain>
    </source>
</reference>
<accession>A0ABW0DAA1</accession>
<keyword evidence="3" id="KW-1185">Reference proteome</keyword>
<evidence type="ECO:0000256" key="1">
    <source>
        <dbReference type="SAM" id="MobiDB-lite"/>
    </source>
</evidence>
<comment type="caution">
    <text evidence="2">The sequence shown here is derived from an EMBL/GenBank/DDBJ whole genome shotgun (WGS) entry which is preliminary data.</text>
</comment>
<feature type="region of interest" description="Disordered" evidence="1">
    <location>
        <begin position="1"/>
        <end position="28"/>
    </location>
</feature>
<protein>
    <submittedName>
        <fullName evidence="2">Uncharacterized protein</fullName>
    </submittedName>
</protein>
<evidence type="ECO:0000313" key="3">
    <source>
        <dbReference type="Proteomes" id="UP001596156"/>
    </source>
</evidence>
<name>A0ABW0DAA1_STRFI</name>
<gene>
    <name evidence="2" type="ORF">ACFPN6_22680</name>
</gene>
<sequence>MTQPSSRGTRRRWAGGTGSSPIPSDDACAQVVEQRKQDALRLEAASDGLETDPLLLALET</sequence>
<dbReference type="Proteomes" id="UP001596156">
    <property type="component" value="Unassembled WGS sequence"/>
</dbReference>
<dbReference type="EMBL" id="JBHSKL010000029">
    <property type="protein sequence ID" value="MFC5227348.1"/>
    <property type="molecule type" value="Genomic_DNA"/>
</dbReference>
<organism evidence="2 3">
    <name type="scientific">Streptomyces fimbriatus</name>
    <dbReference type="NCBI Taxonomy" id="68197"/>
    <lineage>
        <taxon>Bacteria</taxon>
        <taxon>Bacillati</taxon>
        <taxon>Actinomycetota</taxon>
        <taxon>Actinomycetes</taxon>
        <taxon>Kitasatosporales</taxon>
        <taxon>Streptomycetaceae</taxon>
        <taxon>Streptomyces</taxon>
    </lineage>
</organism>
<dbReference type="RefSeq" id="WP_344645875.1">
    <property type="nucleotide sequence ID" value="NZ_BAAASS010000021.1"/>
</dbReference>